<gene>
    <name evidence="1" type="ORF">Amon02_000252800</name>
</gene>
<protein>
    <submittedName>
        <fullName evidence="1">Unnamed protein product</fullName>
    </submittedName>
</protein>
<accession>A0ACB5SYD1</accession>
<dbReference type="Proteomes" id="UP001165064">
    <property type="component" value="Unassembled WGS sequence"/>
</dbReference>
<reference evidence="1" key="1">
    <citation type="submission" date="2023-04" db="EMBL/GenBank/DDBJ databases">
        <title>Ambrosiozyma monospora NBRC 10751.</title>
        <authorList>
            <person name="Ichikawa N."/>
            <person name="Sato H."/>
            <person name="Tonouchi N."/>
        </authorList>
    </citation>
    <scope>NUCLEOTIDE SEQUENCE</scope>
    <source>
        <strain evidence="1">NBRC 10751</strain>
    </source>
</reference>
<name>A0ACB5SYD1_AMBMO</name>
<evidence type="ECO:0000313" key="2">
    <source>
        <dbReference type="Proteomes" id="UP001165064"/>
    </source>
</evidence>
<sequence>MSSGTQSATNSKSKLNSNLRLELAKDYKTLQICQAENHDTWGVPLSIEDYYERELKSYKDKPCNFERNYDDPSTKEGVYYWVMYNENDEIVCSCETLVCLSYHYQDIGKTGGEGDIGKCYSAIVGSVYTFKAHRGNGYATQMMNSLVEWKLPELLNEQFDFTFLYSEVGEYYSRMGFKSYHVPTIEIPVVMNGKLKVSSDLNEIEMLGTDHTKQIEVYDEQVKKMILAKGKEVAQSGSEQQKLPILAMKPTQEKFNWFYERDKHTGEKLYNVDPESLKFGIALKESPGDNFIAWHLDFRARLVMIIAIQTTSFINLQKLIRAMFTKLQSPDFCHESNSHNPESQHTEQLFDKVVIWEEEIVNFDNGDGDGNVAKNGNSEVLTWLKDEFESAEFNISNESLSALRLLHPEMNNGNLNLVHWISNSKWCWY</sequence>
<keyword evidence="2" id="KW-1185">Reference proteome</keyword>
<proteinExistence type="predicted"/>
<evidence type="ECO:0000313" key="1">
    <source>
        <dbReference type="EMBL" id="GME76280.1"/>
    </source>
</evidence>
<comment type="caution">
    <text evidence="1">The sequence shown here is derived from an EMBL/GenBank/DDBJ whole genome shotgun (WGS) entry which is preliminary data.</text>
</comment>
<dbReference type="EMBL" id="BSXS01001472">
    <property type="protein sequence ID" value="GME76280.1"/>
    <property type="molecule type" value="Genomic_DNA"/>
</dbReference>
<organism evidence="1 2">
    <name type="scientific">Ambrosiozyma monospora</name>
    <name type="common">Yeast</name>
    <name type="synonym">Endomycopsis monosporus</name>
    <dbReference type="NCBI Taxonomy" id="43982"/>
    <lineage>
        <taxon>Eukaryota</taxon>
        <taxon>Fungi</taxon>
        <taxon>Dikarya</taxon>
        <taxon>Ascomycota</taxon>
        <taxon>Saccharomycotina</taxon>
        <taxon>Pichiomycetes</taxon>
        <taxon>Pichiales</taxon>
        <taxon>Pichiaceae</taxon>
        <taxon>Ambrosiozyma</taxon>
    </lineage>
</organism>